<dbReference type="InterPro" id="IPR050523">
    <property type="entry name" value="AKR_Detox_Biosynth"/>
</dbReference>
<dbReference type="Gene3D" id="3.20.20.100">
    <property type="entry name" value="NADP-dependent oxidoreductase domain"/>
    <property type="match status" value="1"/>
</dbReference>
<evidence type="ECO:0000259" key="2">
    <source>
        <dbReference type="Pfam" id="PF00248"/>
    </source>
</evidence>
<gene>
    <name evidence="3" type="ORF">M011DRAFT_412426</name>
</gene>
<dbReference type="GO" id="GO:0016491">
    <property type="term" value="F:oxidoreductase activity"/>
    <property type="evidence" value="ECO:0007669"/>
    <property type="project" value="UniProtKB-KW"/>
</dbReference>
<dbReference type="CDD" id="cd19075">
    <property type="entry name" value="AKR_AKR7A1-5"/>
    <property type="match status" value="1"/>
</dbReference>
<dbReference type="EMBL" id="MU006607">
    <property type="protein sequence ID" value="KAF2742520.1"/>
    <property type="molecule type" value="Genomic_DNA"/>
</dbReference>
<evidence type="ECO:0000256" key="1">
    <source>
        <dbReference type="ARBA" id="ARBA00023002"/>
    </source>
</evidence>
<dbReference type="PANTHER" id="PTHR43364:SF4">
    <property type="entry name" value="NAD(P)-LINKED OXIDOREDUCTASE SUPERFAMILY PROTEIN"/>
    <property type="match status" value="1"/>
</dbReference>
<accession>A0A6A6UYQ0</accession>
<organism evidence="3 4">
    <name type="scientific">Sporormia fimetaria CBS 119925</name>
    <dbReference type="NCBI Taxonomy" id="1340428"/>
    <lineage>
        <taxon>Eukaryota</taxon>
        <taxon>Fungi</taxon>
        <taxon>Dikarya</taxon>
        <taxon>Ascomycota</taxon>
        <taxon>Pezizomycotina</taxon>
        <taxon>Dothideomycetes</taxon>
        <taxon>Pleosporomycetidae</taxon>
        <taxon>Pleosporales</taxon>
        <taxon>Sporormiaceae</taxon>
        <taxon>Sporormia</taxon>
    </lineage>
</organism>
<dbReference type="InterPro" id="IPR023210">
    <property type="entry name" value="NADP_OxRdtase_dom"/>
</dbReference>
<dbReference type="AlphaFoldDB" id="A0A6A6UYQ0"/>
<dbReference type="OrthoDB" id="48988at2759"/>
<dbReference type="InterPro" id="IPR036812">
    <property type="entry name" value="NAD(P)_OxRdtase_dom_sf"/>
</dbReference>
<reference evidence="3" key="1">
    <citation type="journal article" date="2020" name="Stud. Mycol.">
        <title>101 Dothideomycetes genomes: a test case for predicting lifestyles and emergence of pathogens.</title>
        <authorList>
            <person name="Haridas S."/>
            <person name="Albert R."/>
            <person name="Binder M."/>
            <person name="Bloem J."/>
            <person name="Labutti K."/>
            <person name="Salamov A."/>
            <person name="Andreopoulos B."/>
            <person name="Baker S."/>
            <person name="Barry K."/>
            <person name="Bills G."/>
            <person name="Bluhm B."/>
            <person name="Cannon C."/>
            <person name="Castanera R."/>
            <person name="Culley D."/>
            <person name="Daum C."/>
            <person name="Ezra D."/>
            <person name="Gonzalez J."/>
            <person name="Henrissat B."/>
            <person name="Kuo A."/>
            <person name="Liang C."/>
            <person name="Lipzen A."/>
            <person name="Lutzoni F."/>
            <person name="Magnuson J."/>
            <person name="Mondo S."/>
            <person name="Nolan M."/>
            <person name="Ohm R."/>
            <person name="Pangilinan J."/>
            <person name="Park H.-J."/>
            <person name="Ramirez L."/>
            <person name="Alfaro M."/>
            <person name="Sun H."/>
            <person name="Tritt A."/>
            <person name="Yoshinaga Y."/>
            <person name="Zwiers L.-H."/>
            <person name="Turgeon B."/>
            <person name="Goodwin S."/>
            <person name="Spatafora J."/>
            <person name="Crous P."/>
            <person name="Grigoriev I."/>
        </authorList>
    </citation>
    <scope>NUCLEOTIDE SEQUENCE</scope>
    <source>
        <strain evidence="3">CBS 119925</strain>
    </source>
</reference>
<evidence type="ECO:0000313" key="3">
    <source>
        <dbReference type="EMBL" id="KAF2742520.1"/>
    </source>
</evidence>
<dbReference type="Proteomes" id="UP000799440">
    <property type="component" value="Unassembled WGS sequence"/>
</dbReference>
<dbReference type="PANTHER" id="PTHR43364">
    <property type="entry name" value="NADH-SPECIFIC METHYLGLYOXAL REDUCTASE-RELATED"/>
    <property type="match status" value="1"/>
</dbReference>
<keyword evidence="1" id="KW-0560">Oxidoreductase</keyword>
<feature type="domain" description="NADP-dependent oxidoreductase" evidence="2">
    <location>
        <begin position="15"/>
        <end position="321"/>
    </location>
</feature>
<dbReference type="SUPFAM" id="SSF51430">
    <property type="entry name" value="NAD(P)-linked oxidoreductase"/>
    <property type="match status" value="1"/>
</dbReference>
<keyword evidence="4" id="KW-1185">Reference proteome</keyword>
<name>A0A6A6UYQ0_9PLEO</name>
<proteinExistence type="predicted"/>
<dbReference type="Pfam" id="PF00248">
    <property type="entry name" value="Aldo_ket_red"/>
    <property type="match status" value="1"/>
</dbReference>
<sequence>MTVTTPTWRARAPAVVLGTASFGTGTPQAKFDSAETAGPLLDLARSRGIVELDTARAYPVGNPGTAEQLLGTLKVGTWATLSTKVTSWKPGAHSAASIEVSVPTSLGALGVDSVDIMYLHSPDRGTPWEETCEAMHQQWKLGRFKRFGLSNYTAEEVSQICETCDRHGWVKPSVYQGRYNAIIRGGEEELFPLLRKWGMSFYAYSPSAVGLFSGAINQASVDVKGSRWDKTTRLGQAYEQVYLKPDILSAASRVAKRAAAAGIGGHAVALRWVMYHSILSGAHGDKVILGASRVSQLEENMDAVDAGPLDDDLVEAMNGVWEFVKDSAAPYHL</sequence>
<protein>
    <submittedName>
        <fullName evidence="3">Aldo/keto reductase</fullName>
    </submittedName>
</protein>
<evidence type="ECO:0000313" key="4">
    <source>
        <dbReference type="Proteomes" id="UP000799440"/>
    </source>
</evidence>